<sequence>MARPNRIIMRIIVKVKFGASADLLTPSDCSTIVKAMRTADSLLVMVLEVQGEAKLETLRHRFKTTLVDARAENGALLHPKLSSTFEYFHGYRIYYPCKNFDIGNHFNVILDAEGSPLDALVSKRYILRPIQMPLKMLKDIQASSGAKLNTILASCIYKALQRISQDIAADPKTVLGCKKDEGILEKLQMRSTRERNWTLVIPQSCWVPGDKLELVNRTSGLLYSMKDTELTRDRMETLRTVKHTFEDPSRMMYSWSMFNFGSTLINCVPLLISDLAFAGCKNFTGVFSNVRGPDVKQTLIGHELLAMTAYVSMWENLDLGVVANSYNGNLGIQLAGRKGSFRSREELRTTLEYIKEEVHMLHQSVIKKVA</sequence>
<dbReference type="AlphaFoldDB" id="A0A7R9BD37"/>
<name>A0A7R9BD37_9CRUS</name>
<proteinExistence type="predicted"/>
<protein>
    <recommendedName>
        <fullName evidence="1">O-acyltransferase WSD1 C-terminal domain-containing protein</fullName>
    </recommendedName>
</protein>
<reference evidence="2" key="1">
    <citation type="submission" date="2020-11" db="EMBL/GenBank/DDBJ databases">
        <authorList>
            <person name="Tran Van P."/>
        </authorList>
    </citation>
    <scope>NUCLEOTIDE SEQUENCE</scope>
</reference>
<evidence type="ECO:0000313" key="3">
    <source>
        <dbReference type="Proteomes" id="UP000678499"/>
    </source>
</evidence>
<dbReference type="EMBL" id="CAJPEX010000029">
    <property type="protein sequence ID" value="CAG0912553.1"/>
    <property type="molecule type" value="Genomic_DNA"/>
</dbReference>
<keyword evidence="3" id="KW-1185">Reference proteome</keyword>
<evidence type="ECO:0000313" key="2">
    <source>
        <dbReference type="EMBL" id="CAD7272401.1"/>
    </source>
</evidence>
<dbReference type="InterPro" id="IPR009721">
    <property type="entry name" value="O-acyltransferase_WSD1_C"/>
</dbReference>
<evidence type="ECO:0000259" key="1">
    <source>
        <dbReference type="Pfam" id="PF06974"/>
    </source>
</evidence>
<dbReference type="Proteomes" id="UP000678499">
    <property type="component" value="Unassembled WGS sequence"/>
</dbReference>
<feature type="domain" description="O-acyltransferase WSD1 C-terminal" evidence="1">
    <location>
        <begin position="219"/>
        <end position="350"/>
    </location>
</feature>
<accession>A0A7R9BD37</accession>
<gene>
    <name evidence="2" type="ORF">NMOB1V02_LOCUS336</name>
</gene>
<dbReference type="EMBL" id="OA882066">
    <property type="protein sequence ID" value="CAD7272401.1"/>
    <property type="molecule type" value="Genomic_DNA"/>
</dbReference>
<organism evidence="2">
    <name type="scientific">Notodromas monacha</name>
    <dbReference type="NCBI Taxonomy" id="399045"/>
    <lineage>
        <taxon>Eukaryota</taxon>
        <taxon>Metazoa</taxon>
        <taxon>Ecdysozoa</taxon>
        <taxon>Arthropoda</taxon>
        <taxon>Crustacea</taxon>
        <taxon>Oligostraca</taxon>
        <taxon>Ostracoda</taxon>
        <taxon>Podocopa</taxon>
        <taxon>Podocopida</taxon>
        <taxon>Cypridocopina</taxon>
        <taxon>Cypridoidea</taxon>
        <taxon>Cyprididae</taxon>
        <taxon>Notodromas</taxon>
    </lineage>
</organism>
<dbReference type="Pfam" id="PF06974">
    <property type="entry name" value="WS_DGAT_C"/>
    <property type="match status" value="1"/>
</dbReference>